<dbReference type="FunFam" id="3.40.50.300:FF:000127">
    <property type="entry name" value="Ribose import ATP-binding protein RbsA"/>
    <property type="match status" value="1"/>
</dbReference>
<proteinExistence type="inferred from homology"/>
<evidence type="ECO:0000256" key="2">
    <source>
        <dbReference type="ARBA" id="ARBA00005417"/>
    </source>
</evidence>
<evidence type="ECO:0000256" key="1">
    <source>
        <dbReference type="ARBA" id="ARBA00004202"/>
    </source>
</evidence>
<keyword evidence="10" id="KW-0472">Membrane</keyword>
<feature type="region of interest" description="Disordered" evidence="11">
    <location>
        <begin position="493"/>
        <end position="512"/>
    </location>
</feature>
<dbReference type="PROSITE" id="PS50893">
    <property type="entry name" value="ABC_TRANSPORTER_2"/>
    <property type="match status" value="2"/>
</dbReference>
<dbReference type="CDD" id="cd03216">
    <property type="entry name" value="ABC_Carb_Monos_I"/>
    <property type="match status" value="1"/>
</dbReference>
<dbReference type="GO" id="GO:0005524">
    <property type="term" value="F:ATP binding"/>
    <property type="evidence" value="ECO:0007669"/>
    <property type="project" value="UniProtKB-KW"/>
</dbReference>
<keyword evidence="9" id="KW-1278">Translocase</keyword>
<evidence type="ECO:0000256" key="8">
    <source>
        <dbReference type="ARBA" id="ARBA00022840"/>
    </source>
</evidence>
<feature type="domain" description="ABC transporter" evidence="12">
    <location>
        <begin position="7"/>
        <end position="244"/>
    </location>
</feature>
<dbReference type="PANTHER" id="PTHR43790:SF3">
    <property type="entry name" value="D-ALLOSE IMPORT ATP-BINDING PROTEIN ALSA-RELATED"/>
    <property type="match status" value="1"/>
</dbReference>
<keyword evidence="5" id="KW-0762">Sugar transport</keyword>
<comment type="subcellular location">
    <subcellularLocation>
        <location evidence="1">Cell membrane</location>
        <topology evidence="1">Peripheral membrane protein</topology>
    </subcellularLocation>
</comment>
<gene>
    <name evidence="13" type="ORF">F4695_004359</name>
</gene>
<name>A0A7X0JNN2_9HYPH</name>
<keyword evidence="8 13" id="KW-0067">ATP-binding</keyword>
<keyword evidence="14" id="KW-1185">Reference proteome</keyword>
<dbReference type="Gene3D" id="3.40.50.300">
    <property type="entry name" value="P-loop containing nucleotide triphosphate hydrolases"/>
    <property type="match status" value="2"/>
</dbReference>
<evidence type="ECO:0000256" key="11">
    <source>
        <dbReference type="SAM" id="MobiDB-lite"/>
    </source>
</evidence>
<dbReference type="InterPro" id="IPR003593">
    <property type="entry name" value="AAA+_ATPase"/>
</dbReference>
<dbReference type="InterPro" id="IPR027417">
    <property type="entry name" value="P-loop_NTPase"/>
</dbReference>
<comment type="similarity">
    <text evidence="2">Belongs to the ABC transporter superfamily.</text>
</comment>
<evidence type="ECO:0000259" key="12">
    <source>
        <dbReference type="PROSITE" id="PS50893"/>
    </source>
</evidence>
<evidence type="ECO:0000256" key="10">
    <source>
        <dbReference type="ARBA" id="ARBA00023136"/>
    </source>
</evidence>
<dbReference type="SUPFAM" id="SSF52540">
    <property type="entry name" value="P-loop containing nucleoside triphosphate hydrolases"/>
    <property type="match status" value="2"/>
</dbReference>
<dbReference type="Pfam" id="PF00005">
    <property type="entry name" value="ABC_tran"/>
    <property type="match status" value="2"/>
</dbReference>
<dbReference type="InterPro" id="IPR017871">
    <property type="entry name" value="ABC_transporter-like_CS"/>
</dbReference>
<dbReference type="InterPro" id="IPR003439">
    <property type="entry name" value="ABC_transporter-like_ATP-bd"/>
</dbReference>
<feature type="compositionally biased region" description="Basic and acidic residues" evidence="11">
    <location>
        <begin position="495"/>
        <end position="512"/>
    </location>
</feature>
<protein>
    <submittedName>
        <fullName evidence="13">Ribose transport system ATP-binding protein</fullName>
    </submittedName>
</protein>
<reference evidence="13 14" key="1">
    <citation type="submission" date="2020-08" db="EMBL/GenBank/DDBJ databases">
        <title>The Agave Microbiome: Exploring the role of microbial communities in plant adaptations to desert environments.</title>
        <authorList>
            <person name="Partida-Martinez L.P."/>
        </authorList>
    </citation>
    <scope>NUCLEOTIDE SEQUENCE [LARGE SCALE GENOMIC DNA]</scope>
    <source>
        <strain evidence="13 14">AS3.12</strain>
    </source>
</reference>
<dbReference type="PROSITE" id="PS00211">
    <property type="entry name" value="ABC_TRANSPORTER_1"/>
    <property type="match status" value="1"/>
</dbReference>
<comment type="caution">
    <text evidence="13">The sequence shown here is derived from an EMBL/GenBank/DDBJ whole genome shotgun (WGS) entry which is preliminary data.</text>
</comment>
<evidence type="ECO:0000256" key="7">
    <source>
        <dbReference type="ARBA" id="ARBA00022741"/>
    </source>
</evidence>
<dbReference type="GO" id="GO:0016887">
    <property type="term" value="F:ATP hydrolysis activity"/>
    <property type="evidence" value="ECO:0007669"/>
    <property type="project" value="InterPro"/>
</dbReference>
<sequence length="512" mass="55713">MTTTARLRFEGITKTFQSAKALSDVSFSVKPGEVHALLGENGAGKSTLLRILSGVSPQTSGEFFVDGKLATFKSPEDARRAGIAMIHQELQQIPNLTVAQNMFLGHPLKYAGGLLVNRREQEKRAAAALAMIDPSIDPSTPIKDLKVAQRQIVEIARALLENARIVAMDEPTSSLTPAEFESLAVVIQKMAASGVAIIYVSHKMDEVFRICHQGTVMRDGNVVGTVDLRSAVQADVIAMMVGRELMQEEHKTFVKEDVRVEVRNLSSAVTHVRDVSFTVRRGEVVGVAGLVGSGRTELLRLIAGVDKIGSGDINVDGRALKLTGPRSAIDAGIGLLPEERKREGIIPMRPVSVNMALPSLRKFARVGIVRHSAVNKSAETLLKRVNLRPFQIDRPIKLFSGGNQQKAIIARWLAAGSEILLFDEPTRGIDVGAKSEIYHLIENLAAEGKSIIVVSSELPEVIRLSDRVMVMRDGRIAAQLERHEMTEQAIVSHAVGDREPNTDSSTQEHAHV</sequence>
<organism evidence="13 14">
    <name type="scientific">Rhizobium soli</name>
    <dbReference type="NCBI Taxonomy" id="424798"/>
    <lineage>
        <taxon>Bacteria</taxon>
        <taxon>Pseudomonadati</taxon>
        <taxon>Pseudomonadota</taxon>
        <taxon>Alphaproteobacteria</taxon>
        <taxon>Hyphomicrobiales</taxon>
        <taxon>Rhizobiaceae</taxon>
        <taxon>Rhizobium/Agrobacterium group</taxon>
        <taxon>Rhizobium</taxon>
    </lineage>
</organism>
<dbReference type="RefSeq" id="WP_184656004.1">
    <property type="nucleotide sequence ID" value="NZ_JACHBU010000013.1"/>
</dbReference>
<evidence type="ECO:0000256" key="6">
    <source>
        <dbReference type="ARBA" id="ARBA00022737"/>
    </source>
</evidence>
<dbReference type="CDD" id="cd03215">
    <property type="entry name" value="ABC_Carb_Monos_II"/>
    <property type="match status" value="1"/>
</dbReference>
<dbReference type="AlphaFoldDB" id="A0A7X0JNN2"/>
<dbReference type="Proteomes" id="UP000585437">
    <property type="component" value="Unassembled WGS sequence"/>
</dbReference>
<dbReference type="GO" id="GO:0005886">
    <property type="term" value="C:plasma membrane"/>
    <property type="evidence" value="ECO:0007669"/>
    <property type="project" value="UniProtKB-SubCell"/>
</dbReference>
<evidence type="ECO:0000256" key="5">
    <source>
        <dbReference type="ARBA" id="ARBA00022597"/>
    </source>
</evidence>
<evidence type="ECO:0000256" key="4">
    <source>
        <dbReference type="ARBA" id="ARBA00022475"/>
    </source>
</evidence>
<dbReference type="SMART" id="SM00382">
    <property type="entry name" value="AAA"/>
    <property type="match status" value="2"/>
</dbReference>
<feature type="domain" description="ABC transporter" evidence="12">
    <location>
        <begin position="253"/>
        <end position="498"/>
    </location>
</feature>
<evidence type="ECO:0000256" key="3">
    <source>
        <dbReference type="ARBA" id="ARBA00022448"/>
    </source>
</evidence>
<keyword evidence="3" id="KW-0813">Transport</keyword>
<evidence type="ECO:0000313" key="14">
    <source>
        <dbReference type="Proteomes" id="UP000585437"/>
    </source>
</evidence>
<evidence type="ECO:0000313" key="13">
    <source>
        <dbReference type="EMBL" id="MBB6510966.1"/>
    </source>
</evidence>
<dbReference type="EMBL" id="JACHBU010000013">
    <property type="protein sequence ID" value="MBB6510966.1"/>
    <property type="molecule type" value="Genomic_DNA"/>
</dbReference>
<keyword evidence="6" id="KW-0677">Repeat</keyword>
<evidence type="ECO:0000256" key="9">
    <source>
        <dbReference type="ARBA" id="ARBA00022967"/>
    </source>
</evidence>
<accession>A0A7X0JNN2</accession>
<dbReference type="InterPro" id="IPR050107">
    <property type="entry name" value="ABC_carbohydrate_import_ATPase"/>
</dbReference>
<keyword evidence="7" id="KW-0547">Nucleotide-binding</keyword>
<dbReference type="PANTHER" id="PTHR43790">
    <property type="entry name" value="CARBOHYDRATE TRANSPORT ATP-BINDING PROTEIN MG119-RELATED"/>
    <property type="match status" value="1"/>
</dbReference>
<keyword evidence="4" id="KW-1003">Cell membrane</keyword>